<evidence type="ECO:0000313" key="1">
    <source>
        <dbReference type="EMBL" id="PIR08725.1"/>
    </source>
</evidence>
<dbReference type="Proteomes" id="UP000230707">
    <property type="component" value="Unassembled WGS sequence"/>
</dbReference>
<feature type="non-terminal residue" evidence="1">
    <location>
        <position position="1"/>
    </location>
</feature>
<dbReference type="AlphaFoldDB" id="A0A2H0NKI8"/>
<comment type="caution">
    <text evidence="1">The sequence shown here is derived from an EMBL/GenBank/DDBJ whole genome shotgun (WGS) entry which is preliminary data.</text>
</comment>
<organism evidence="1 2">
    <name type="scientific">Candidatus Gottesmanbacteria bacterium CG11_big_fil_rev_8_21_14_0_20_37_11</name>
    <dbReference type="NCBI Taxonomy" id="1974575"/>
    <lineage>
        <taxon>Bacteria</taxon>
        <taxon>Candidatus Gottesmaniibacteriota</taxon>
    </lineage>
</organism>
<proteinExistence type="predicted"/>
<dbReference type="EMBL" id="PCWS01000029">
    <property type="protein sequence ID" value="PIR08725.1"/>
    <property type="molecule type" value="Genomic_DNA"/>
</dbReference>
<protein>
    <submittedName>
        <fullName evidence="1">Uncharacterized protein</fullName>
    </submittedName>
</protein>
<accession>A0A2H0NKI8</accession>
<reference evidence="1 2" key="1">
    <citation type="submission" date="2017-09" db="EMBL/GenBank/DDBJ databases">
        <title>Depth-based differentiation of microbial function through sediment-hosted aquifers and enrichment of novel symbionts in the deep terrestrial subsurface.</title>
        <authorList>
            <person name="Probst A.J."/>
            <person name="Ladd B."/>
            <person name="Jarett J.K."/>
            <person name="Geller-Mcgrath D.E."/>
            <person name="Sieber C.M."/>
            <person name="Emerson J.B."/>
            <person name="Anantharaman K."/>
            <person name="Thomas B.C."/>
            <person name="Malmstrom R."/>
            <person name="Stieglmeier M."/>
            <person name="Klingl A."/>
            <person name="Woyke T."/>
            <person name="Ryan C.M."/>
            <person name="Banfield J.F."/>
        </authorList>
    </citation>
    <scope>NUCLEOTIDE SEQUENCE [LARGE SCALE GENOMIC DNA]</scope>
    <source>
        <strain evidence="1">CG11_big_fil_rev_8_21_14_0_20_37_11</strain>
    </source>
</reference>
<evidence type="ECO:0000313" key="2">
    <source>
        <dbReference type="Proteomes" id="UP000230707"/>
    </source>
</evidence>
<name>A0A2H0NKI8_9BACT</name>
<gene>
    <name evidence="1" type="ORF">COV53_01490</name>
</gene>
<sequence>HHSPDMNLTGRRLLFVKMTSIGTGTLTIRNGPDIYNHWTDQETFYLDSGTMQSHQFVVPVKDAIYGLRINGNFTMKITAFAI</sequence>